<dbReference type="Pfam" id="PF00153">
    <property type="entry name" value="Mito_carr"/>
    <property type="match status" value="2"/>
</dbReference>
<reference evidence="11" key="1">
    <citation type="journal article" date="2018" name="Nat. Microbiol.">
        <title>Leveraging single-cell genomics to expand the fungal tree of life.</title>
        <authorList>
            <person name="Ahrendt S.R."/>
            <person name="Quandt C.A."/>
            <person name="Ciobanu D."/>
            <person name="Clum A."/>
            <person name="Salamov A."/>
            <person name="Andreopoulos B."/>
            <person name="Cheng J.F."/>
            <person name="Woyke T."/>
            <person name="Pelin A."/>
            <person name="Henrissat B."/>
            <person name="Reynolds N.K."/>
            <person name="Benny G.L."/>
            <person name="Smith M.E."/>
            <person name="James T.Y."/>
            <person name="Grigoriev I.V."/>
        </authorList>
    </citation>
    <scope>NUCLEOTIDE SEQUENCE [LARGE SCALE GENOMIC DNA]</scope>
    <source>
        <strain evidence="11">RSA 468</strain>
    </source>
</reference>
<feature type="non-terminal residue" evidence="10">
    <location>
        <position position="1"/>
    </location>
</feature>
<dbReference type="PANTHER" id="PTHR24089">
    <property type="entry name" value="SOLUTE CARRIER FAMILY 25"/>
    <property type="match status" value="1"/>
</dbReference>
<protein>
    <submittedName>
        <fullName evidence="10">Mitochondrial carrier domain-containing protein</fullName>
    </submittedName>
</protein>
<feature type="repeat" description="Solcar" evidence="8">
    <location>
        <begin position="1"/>
        <end position="93"/>
    </location>
</feature>
<keyword evidence="6" id="KW-0496">Mitochondrion</keyword>
<accession>A0A4P9ZJR2</accession>
<comment type="subcellular location">
    <subcellularLocation>
        <location evidence="1">Mitochondrion membrane</location>
        <topology evidence="1">Multi-pass membrane protein</topology>
    </subcellularLocation>
</comment>
<dbReference type="STRING" id="215637.A0A4P9ZJR2"/>
<gene>
    <name evidence="10" type="ORF">BJ085DRAFT_9252</name>
</gene>
<dbReference type="GO" id="GO:0055085">
    <property type="term" value="P:transmembrane transport"/>
    <property type="evidence" value="ECO:0007669"/>
    <property type="project" value="InterPro"/>
</dbReference>
<evidence type="ECO:0000256" key="1">
    <source>
        <dbReference type="ARBA" id="ARBA00004225"/>
    </source>
</evidence>
<dbReference type="EMBL" id="ML004093">
    <property type="protein sequence ID" value="RKP33278.1"/>
    <property type="molecule type" value="Genomic_DNA"/>
</dbReference>
<dbReference type="Gene3D" id="1.50.40.10">
    <property type="entry name" value="Mitochondrial carrier domain"/>
    <property type="match status" value="1"/>
</dbReference>
<keyword evidence="11" id="KW-1185">Reference proteome</keyword>
<organism evidence="10 11">
    <name type="scientific">Dimargaris cristalligena</name>
    <dbReference type="NCBI Taxonomy" id="215637"/>
    <lineage>
        <taxon>Eukaryota</taxon>
        <taxon>Fungi</taxon>
        <taxon>Fungi incertae sedis</taxon>
        <taxon>Zoopagomycota</taxon>
        <taxon>Kickxellomycotina</taxon>
        <taxon>Dimargaritomycetes</taxon>
        <taxon>Dimargaritales</taxon>
        <taxon>Dimargaritaceae</taxon>
        <taxon>Dimargaris</taxon>
    </lineage>
</organism>
<evidence type="ECO:0000256" key="7">
    <source>
        <dbReference type="ARBA" id="ARBA00023136"/>
    </source>
</evidence>
<keyword evidence="5" id="KW-1133">Transmembrane helix</keyword>
<evidence type="ECO:0000256" key="9">
    <source>
        <dbReference type="RuleBase" id="RU000488"/>
    </source>
</evidence>
<evidence type="ECO:0000256" key="3">
    <source>
        <dbReference type="ARBA" id="ARBA00022692"/>
    </source>
</evidence>
<dbReference type="PROSITE" id="PS50920">
    <property type="entry name" value="SOLCAR"/>
    <property type="match status" value="2"/>
</dbReference>
<dbReference type="InterPro" id="IPR002067">
    <property type="entry name" value="MCP"/>
</dbReference>
<keyword evidence="3 8" id="KW-0812">Transmembrane</keyword>
<evidence type="ECO:0000313" key="11">
    <source>
        <dbReference type="Proteomes" id="UP000268162"/>
    </source>
</evidence>
<evidence type="ECO:0000256" key="2">
    <source>
        <dbReference type="ARBA" id="ARBA00022448"/>
    </source>
</evidence>
<dbReference type="GO" id="GO:0031966">
    <property type="term" value="C:mitochondrial membrane"/>
    <property type="evidence" value="ECO:0007669"/>
    <property type="project" value="UniProtKB-SubCell"/>
</dbReference>
<dbReference type="SUPFAM" id="SSF103506">
    <property type="entry name" value="Mitochondrial carrier"/>
    <property type="match status" value="1"/>
</dbReference>
<comment type="similarity">
    <text evidence="9">Belongs to the mitochondrial carrier (TC 2.A.29) family.</text>
</comment>
<evidence type="ECO:0000256" key="4">
    <source>
        <dbReference type="ARBA" id="ARBA00022737"/>
    </source>
</evidence>
<keyword evidence="2 9" id="KW-0813">Transport</keyword>
<keyword evidence="4" id="KW-0677">Repeat</keyword>
<sequence>QHALSGGVAGVVSRFIIAPLDVIKIHLQLQTGAQTYPITGSATAGYEGVASFVTRTLRQEGVRGLWRGNLSAEYLYLSYGAIQFLAYSQYERLLTKVTRDRVKIPAQASPFIAGFLTGVTATAVTYPFDLLRTRFAAQDANKVYTGLTSAIIQIYRTEGIVGFYRGVWPSLIQIMPYVSLVFGTYDLL</sequence>
<evidence type="ECO:0000256" key="5">
    <source>
        <dbReference type="ARBA" id="ARBA00022989"/>
    </source>
</evidence>
<feature type="non-terminal residue" evidence="10">
    <location>
        <position position="188"/>
    </location>
</feature>
<feature type="repeat" description="Solcar" evidence="8">
    <location>
        <begin position="105"/>
        <end position="188"/>
    </location>
</feature>
<dbReference type="AlphaFoldDB" id="A0A4P9ZJR2"/>
<proteinExistence type="inferred from homology"/>
<name>A0A4P9ZJR2_9FUNG</name>
<keyword evidence="7 8" id="KW-0472">Membrane</keyword>
<dbReference type="InterPro" id="IPR018108">
    <property type="entry name" value="MCP_transmembrane"/>
</dbReference>
<dbReference type="PRINTS" id="PR00926">
    <property type="entry name" value="MITOCARRIER"/>
</dbReference>
<evidence type="ECO:0000256" key="8">
    <source>
        <dbReference type="PROSITE-ProRule" id="PRU00282"/>
    </source>
</evidence>
<dbReference type="InterPro" id="IPR023395">
    <property type="entry name" value="MCP_dom_sf"/>
</dbReference>
<evidence type="ECO:0000313" key="10">
    <source>
        <dbReference type="EMBL" id="RKP33278.1"/>
    </source>
</evidence>
<dbReference type="Proteomes" id="UP000268162">
    <property type="component" value="Unassembled WGS sequence"/>
</dbReference>
<evidence type="ECO:0000256" key="6">
    <source>
        <dbReference type="ARBA" id="ARBA00023128"/>
    </source>
</evidence>